<protein>
    <recommendedName>
        <fullName evidence="5">DUF881 domain-containing protein</fullName>
    </recommendedName>
</protein>
<dbReference type="AlphaFoldDB" id="A0A1D8B3D6"/>
<evidence type="ECO:0000256" key="2">
    <source>
        <dbReference type="SAM" id="Coils"/>
    </source>
</evidence>
<dbReference type="PANTHER" id="PTHR37313:SF4">
    <property type="entry name" value="CONSERVED MEMBRANE PROTEIN-RELATED"/>
    <property type="match status" value="1"/>
</dbReference>
<dbReference type="InterPro" id="IPR010273">
    <property type="entry name" value="DUF881"/>
</dbReference>
<proteinExistence type="inferred from homology"/>
<dbReference type="OrthoDB" id="3214641at2"/>
<dbReference type="Gene3D" id="3.30.70.1880">
    <property type="entry name" value="Protein of unknown function DUF881"/>
    <property type="match status" value="1"/>
</dbReference>
<dbReference type="Pfam" id="PF05949">
    <property type="entry name" value="DUF881"/>
    <property type="match status" value="1"/>
</dbReference>
<accession>A0A1D8B3D6</accession>
<evidence type="ECO:0000313" key="3">
    <source>
        <dbReference type="EMBL" id="AOS47642.1"/>
    </source>
</evidence>
<name>A0A1D8B3D6_9ACTO</name>
<dbReference type="STRING" id="178339.BH719_07110"/>
<evidence type="ECO:0000313" key="4">
    <source>
        <dbReference type="Proteomes" id="UP000095214"/>
    </source>
</evidence>
<dbReference type="EMBL" id="CP017298">
    <property type="protein sequence ID" value="AOS47642.1"/>
    <property type="molecule type" value="Genomic_DNA"/>
</dbReference>
<comment type="similarity">
    <text evidence="1">Belongs to the UPF0749 family.</text>
</comment>
<keyword evidence="2" id="KW-0175">Coiled coil</keyword>
<dbReference type="Proteomes" id="UP000095214">
    <property type="component" value="Chromosome"/>
</dbReference>
<dbReference type="RefSeq" id="WP_009744139.1">
    <property type="nucleotide sequence ID" value="NZ_CP017298.1"/>
</dbReference>
<gene>
    <name evidence="3" type="ORF">BH719_07110</name>
</gene>
<dbReference type="GO" id="GO:0005886">
    <property type="term" value="C:plasma membrane"/>
    <property type="evidence" value="ECO:0007669"/>
    <property type="project" value="TreeGrafter"/>
</dbReference>
<dbReference type="PANTHER" id="PTHR37313">
    <property type="entry name" value="UPF0749 PROTEIN RV1825"/>
    <property type="match status" value="1"/>
</dbReference>
<evidence type="ECO:0008006" key="5">
    <source>
        <dbReference type="Google" id="ProtNLM"/>
    </source>
</evidence>
<organism evidence="3 4">
    <name type="scientific">Pauljensenia hongkongensis</name>
    <dbReference type="NCBI Taxonomy" id="178339"/>
    <lineage>
        <taxon>Bacteria</taxon>
        <taxon>Bacillati</taxon>
        <taxon>Actinomycetota</taxon>
        <taxon>Actinomycetes</taxon>
        <taxon>Actinomycetales</taxon>
        <taxon>Actinomycetaceae</taxon>
        <taxon>Pauljensenia</taxon>
    </lineage>
</organism>
<sequence length="233" mass="24569">MSRRPPRAAAAILAVTIAAGALFSVSFLNNRRNPASGGALEDLVRARQDSVASLEAQNRDLQSQIDQYAGQSGARAASTTVPALAASPVVGPGVEITLTDAPADQAPEGASPNDLVIHQQDIEDVMNALWSGGAEAMTVQGARITSRTVIRCIGNVILVDGTSYSPPYVVQAIGDPGALRETVMANPRIVNYQAYVARYGLGWDMREKDQLRFPPAATDTTLNYAHVEAPTNG</sequence>
<reference evidence="3 4" key="1">
    <citation type="submission" date="2016-09" db="EMBL/GenBank/DDBJ databases">
        <title>Complete genome sequence of Actinomyces hongkongensis HKU8.</title>
        <authorList>
            <person name="Gao Y.-X."/>
            <person name="Zhou Y.-Y."/>
            <person name="Xie Y."/>
            <person name="Wang M."/>
            <person name="Wang S.-J."/>
            <person name="Shen S.-G."/>
        </authorList>
    </citation>
    <scope>NUCLEOTIDE SEQUENCE [LARGE SCALE GENOMIC DNA]</scope>
    <source>
        <strain evidence="3 4">HKU8</strain>
    </source>
</reference>
<dbReference type="KEGG" id="phon:BH719_07110"/>
<feature type="coiled-coil region" evidence="2">
    <location>
        <begin position="44"/>
        <end position="71"/>
    </location>
</feature>
<keyword evidence="4" id="KW-1185">Reference proteome</keyword>
<evidence type="ECO:0000256" key="1">
    <source>
        <dbReference type="ARBA" id="ARBA00009108"/>
    </source>
</evidence>